<keyword evidence="7" id="KW-0139">CF(1)</keyword>
<dbReference type="InterPro" id="IPR026015">
    <property type="entry name" value="ATP_synth_OSCP/delta_N_sf"/>
</dbReference>
<keyword evidence="9" id="KW-1185">Reference proteome</keyword>
<gene>
    <name evidence="7 8" type="primary">atpH</name>
    <name evidence="8" type="ORF">GCM10007940_26260</name>
</gene>
<keyword evidence="4 7" id="KW-0406">Ion transport</keyword>
<comment type="caution">
    <text evidence="8">The sequence shown here is derived from an EMBL/GenBank/DDBJ whole genome shotgun (WGS) entry which is preliminary data.</text>
</comment>
<comment type="similarity">
    <text evidence="7">Belongs to the ATPase delta chain family.</text>
</comment>
<dbReference type="RefSeq" id="WP_235291686.1">
    <property type="nucleotide sequence ID" value="NZ_BSOH01000014.1"/>
</dbReference>
<keyword evidence="2 7" id="KW-0813">Transport</keyword>
<evidence type="ECO:0000256" key="6">
    <source>
        <dbReference type="ARBA" id="ARBA00023310"/>
    </source>
</evidence>
<sequence length="186" mass="20994">MSVIKVASRYAKSLLDLAKEQNNVEQVLGDIQSFKQAMENRELLLLTKSPIVSLSKKQAIFDQIFKGNFDKLTMSFFDIILRKGREAYLPEIATAFIDQYNRLKGISKVHITTATPLTEQALEAIRTKLIASDITDESIEFSTNVDPSIIGGLVIKIGDKLYDASVQRKLNELKKDFSENKYVKAF</sequence>
<comment type="function">
    <text evidence="7">This protein is part of the stalk that links CF(0) to CF(1). It either transmits conformational changes from CF(0) to CF(1) or is implicated in proton conduction.</text>
</comment>
<evidence type="ECO:0000256" key="4">
    <source>
        <dbReference type="ARBA" id="ARBA00023065"/>
    </source>
</evidence>
<keyword evidence="3 7" id="KW-0375">Hydrogen ion transport</keyword>
<dbReference type="Gene3D" id="1.10.520.20">
    <property type="entry name" value="N-terminal domain of the delta subunit of the F1F0-ATP synthase"/>
    <property type="match status" value="1"/>
</dbReference>
<comment type="function">
    <text evidence="7">F(1)F(0) ATP synthase produces ATP from ADP in the presence of a proton or sodium gradient. F-type ATPases consist of two structural domains, F(1) containing the extramembraneous catalytic core and F(0) containing the membrane proton channel, linked together by a central stalk and a peripheral stalk. During catalysis, ATP synthesis in the catalytic domain of F(1) is coupled via a rotary mechanism of the central stalk subunits to proton translocation.</text>
</comment>
<comment type="subcellular location">
    <subcellularLocation>
        <location evidence="7">Cell membrane</location>
        <topology evidence="7">Peripheral membrane protein</topology>
    </subcellularLocation>
    <subcellularLocation>
        <location evidence="1">Membrane</location>
    </subcellularLocation>
</comment>
<evidence type="ECO:0000256" key="7">
    <source>
        <dbReference type="HAMAP-Rule" id="MF_01416"/>
    </source>
</evidence>
<dbReference type="PROSITE" id="PS00389">
    <property type="entry name" value="ATPASE_DELTA"/>
    <property type="match status" value="1"/>
</dbReference>
<keyword evidence="5 7" id="KW-0472">Membrane</keyword>
<dbReference type="EMBL" id="BSOH01000014">
    <property type="protein sequence ID" value="GLR18011.1"/>
    <property type="molecule type" value="Genomic_DNA"/>
</dbReference>
<keyword evidence="7" id="KW-1003">Cell membrane</keyword>
<evidence type="ECO:0000256" key="3">
    <source>
        <dbReference type="ARBA" id="ARBA00022781"/>
    </source>
</evidence>
<dbReference type="GO" id="GO:0045259">
    <property type="term" value="C:proton-transporting ATP synthase complex"/>
    <property type="evidence" value="ECO:0007669"/>
    <property type="project" value="UniProtKB-KW"/>
</dbReference>
<accession>A0AA37WDL2</accession>
<keyword evidence="6 7" id="KW-0066">ATP synthesis</keyword>
<dbReference type="NCBIfam" id="TIGR01145">
    <property type="entry name" value="ATP_synt_delta"/>
    <property type="match status" value="1"/>
</dbReference>
<reference evidence="8" key="1">
    <citation type="journal article" date="2014" name="Int. J. Syst. Evol. Microbiol.">
        <title>Complete genome sequence of Corynebacterium casei LMG S-19264T (=DSM 44701T), isolated from a smear-ripened cheese.</title>
        <authorList>
            <consortium name="US DOE Joint Genome Institute (JGI-PGF)"/>
            <person name="Walter F."/>
            <person name="Albersmeier A."/>
            <person name="Kalinowski J."/>
            <person name="Ruckert C."/>
        </authorList>
    </citation>
    <scope>NUCLEOTIDE SEQUENCE</scope>
    <source>
        <strain evidence="8">NBRC 108769</strain>
    </source>
</reference>
<evidence type="ECO:0000313" key="9">
    <source>
        <dbReference type="Proteomes" id="UP001156666"/>
    </source>
</evidence>
<dbReference type="InterPro" id="IPR000711">
    <property type="entry name" value="ATPase_OSCP/dsu"/>
</dbReference>
<dbReference type="GO" id="GO:0005886">
    <property type="term" value="C:plasma membrane"/>
    <property type="evidence" value="ECO:0007669"/>
    <property type="project" value="UniProtKB-SubCell"/>
</dbReference>
<dbReference type="AlphaFoldDB" id="A0AA37WDL2"/>
<evidence type="ECO:0000256" key="2">
    <source>
        <dbReference type="ARBA" id="ARBA00022448"/>
    </source>
</evidence>
<dbReference type="SUPFAM" id="SSF47928">
    <property type="entry name" value="N-terminal domain of the delta subunit of the F1F0-ATP synthase"/>
    <property type="match status" value="1"/>
</dbReference>
<dbReference type="InterPro" id="IPR020781">
    <property type="entry name" value="ATPase_OSCP/d_CS"/>
</dbReference>
<dbReference type="HAMAP" id="MF_01416">
    <property type="entry name" value="ATP_synth_delta_bact"/>
    <property type="match status" value="1"/>
</dbReference>
<dbReference type="PRINTS" id="PR00125">
    <property type="entry name" value="ATPASEDELTA"/>
</dbReference>
<organism evidence="8 9">
    <name type="scientific">Portibacter lacus</name>
    <dbReference type="NCBI Taxonomy" id="1099794"/>
    <lineage>
        <taxon>Bacteria</taxon>
        <taxon>Pseudomonadati</taxon>
        <taxon>Bacteroidota</taxon>
        <taxon>Saprospiria</taxon>
        <taxon>Saprospirales</taxon>
        <taxon>Haliscomenobacteraceae</taxon>
        <taxon>Portibacter</taxon>
    </lineage>
</organism>
<evidence type="ECO:0000256" key="5">
    <source>
        <dbReference type="ARBA" id="ARBA00023136"/>
    </source>
</evidence>
<proteinExistence type="inferred from homology"/>
<evidence type="ECO:0000256" key="1">
    <source>
        <dbReference type="ARBA" id="ARBA00004370"/>
    </source>
</evidence>
<name>A0AA37WDL2_9BACT</name>
<dbReference type="GO" id="GO:0046933">
    <property type="term" value="F:proton-transporting ATP synthase activity, rotational mechanism"/>
    <property type="evidence" value="ECO:0007669"/>
    <property type="project" value="UniProtKB-UniRule"/>
</dbReference>
<dbReference type="Proteomes" id="UP001156666">
    <property type="component" value="Unassembled WGS sequence"/>
</dbReference>
<protein>
    <recommendedName>
        <fullName evidence="7">ATP synthase subunit delta</fullName>
    </recommendedName>
    <alternativeName>
        <fullName evidence="7">ATP synthase F(1) sector subunit delta</fullName>
    </alternativeName>
    <alternativeName>
        <fullName evidence="7">F-type ATPase subunit delta</fullName>
        <shortName evidence="7">F-ATPase subunit delta</shortName>
    </alternativeName>
</protein>
<dbReference type="PANTHER" id="PTHR11910">
    <property type="entry name" value="ATP SYNTHASE DELTA CHAIN"/>
    <property type="match status" value="1"/>
</dbReference>
<dbReference type="Pfam" id="PF00213">
    <property type="entry name" value="OSCP"/>
    <property type="match status" value="1"/>
</dbReference>
<evidence type="ECO:0000313" key="8">
    <source>
        <dbReference type="EMBL" id="GLR18011.1"/>
    </source>
</evidence>
<reference evidence="8" key="2">
    <citation type="submission" date="2023-01" db="EMBL/GenBank/DDBJ databases">
        <title>Draft genome sequence of Portibacter lacus strain NBRC 108769.</title>
        <authorList>
            <person name="Sun Q."/>
            <person name="Mori K."/>
        </authorList>
    </citation>
    <scope>NUCLEOTIDE SEQUENCE</scope>
    <source>
        <strain evidence="8">NBRC 108769</strain>
    </source>
</reference>